<sequence length="235" mass="26451">MTVSNAKVDFHFDPMCPFAYQTSVWIRNVREQLGISIDWRFFSLEEINRVEGKKHPWERDWSYGWSLMRIGALLRRTDMALLDRWYAAIGHELHDLGGKPHDPAVARRLLGEIGCDAGILDDALADASTHDDVRSEHQRVVDAGGYGVPTLFMDGQCLFGPVLVDPPSGVEALRLWDVVTGMASLPHVYELQRPKSAADAELIGRSLRPYLDGRDWVSINRGEVVDVDRLAGRSR</sequence>
<evidence type="ECO:0000313" key="1">
    <source>
        <dbReference type="EMBL" id="OBS01638.1"/>
    </source>
</evidence>
<evidence type="ECO:0000313" key="2">
    <source>
        <dbReference type="Proteomes" id="UP000093757"/>
    </source>
</evidence>
<dbReference type="AlphaFoldDB" id="A0A1A6BH25"/>
<dbReference type="RefSeq" id="WP_065134085.1">
    <property type="nucleotide sequence ID" value="NZ_MAEM01000260.1"/>
</dbReference>
<accession>A0A1A6BH25</accession>
<proteinExistence type="predicted"/>
<dbReference type="Pfam" id="PF22234">
    <property type="entry name" value="Rv2466c-like"/>
    <property type="match status" value="1"/>
</dbReference>
<protein>
    <submittedName>
        <fullName evidence="1">Uncharacterized protein</fullName>
    </submittedName>
</protein>
<dbReference type="EMBL" id="MAEM01000260">
    <property type="protein sequence ID" value="OBS01638.1"/>
    <property type="molecule type" value="Genomic_DNA"/>
</dbReference>
<gene>
    <name evidence="1" type="ORF">A9W98_19080</name>
</gene>
<dbReference type="InterPro" id="IPR053977">
    <property type="entry name" value="Rv2466c-like"/>
</dbReference>
<dbReference type="Proteomes" id="UP000093757">
    <property type="component" value="Unassembled WGS sequence"/>
</dbReference>
<dbReference type="InterPro" id="IPR036249">
    <property type="entry name" value="Thioredoxin-like_sf"/>
</dbReference>
<organism evidence="1 2">
    <name type="scientific">Mycobacterium gordonae</name>
    <dbReference type="NCBI Taxonomy" id="1778"/>
    <lineage>
        <taxon>Bacteria</taxon>
        <taxon>Bacillati</taxon>
        <taxon>Actinomycetota</taxon>
        <taxon>Actinomycetes</taxon>
        <taxon>Mycobacteriales</taxon>
        <taxon>Mycobacteriaceae</taxon>
        <taxon>Mycobacterium</taxon>
    </lineage>
</organism>
<dbReference type="Gene3D" id="3.40.30.10">
    <property type="entry name" value="Glutaredoxin"/>
    <property type="match status" value="1"/>
</dbReference>
<comment type="caution">
    <text evidence="1">The sequence shown here is derived from an EMBL/GenBank/DDBJ whole genome shotgun (WGS) entry which is preliminary data.</text>
</comment>
<dbReference type="OrthoDB" id="4125991at2"/>
<dbReference type="SUPFAM" id="SSF52833">
    <property type="entry name" value="Thioredoxin-like"/>
    <property type="match status" value="1"/>
</dbReference>
<name>A0A1A6BH25_MYCGO</name>
<reference evidence="1 2" key="1">
    <citation type="submission" date="2016-06" db="EMBL/GenBank/DDBJ databases">
        <authorList>
            <person name="Kjaerup R.B."/>
            <person name="Dalgaard T.S."/>
            <person name="Juul-Madsen H.R."/>
        </authorList>
    </citation>
    <scope>NUCLEOTIDE SEQUENCE [LARGE SCALE GENOMIC DNA]</scope>
    <source>
        <strain evidence="1 2">1245752.6</strain>
    </source>
</reference>